<name>A0A177YE53_9NOCA</name>
<evidence type="ECO:0000313" key="1">
    <source>
        <dbReference type="EMBL" id="OAK53775.1"/>
    </source>
</evidence>
<comment type="caution">
    <text evidence="1">The sequence shown here is derived from an EMBL/GenBank/DDBJ whole genome shotgun (WGS) entry which is preliminary data.</text>
</comment>
<sequence length="76" mass="8208">MDDNTFGRLNERIDRLRVAPLIANTVAVYTADREALNRAYSAGLVDLNTAAELTPTQIRALLATTPACEEDGTADT</sequence>
<dbReference type="EMBL" id="LVHI01000015">
    <property type="protein sequence ID" value="OAK53775.1"/>
    <property type="molecule type" value="Genomic_DNA"/>
</dbReference>
<dbReference type="AlphaFoldDB" id="A0A177YE53"/>
<accession>A0A177YE53</accession>
<proteinExistence type="predicted"/>
<gene>
    <name evidence="1" type="ORF">A3K89_21860</name>
</gene>
<dbReference type="RefSeq" id="WP_068426703.1">
    <property type="nucleotide sequence ID" value="NZ_LVHI01000015.1"/>
</dbReference>
<evidence type="ECO:0000313" key="2">
    <source>
        <dbReference type="Proteomes" id="UP000077519"/>
    </source>
</evidence>
<dbReference type="Proteomes" id="UP000077519">
    <property type="component" value="Unassembled WGS sequence"/>
</dbReference>
<reference evidence="1 2" key="1">
    <citation type="submission" date="2016-03" db="EMBL/GenBank/DDBJ databases">
        <title>Genome sequence of Rhodococcus kyotonensis KB10.</title>
        <authorList>
            <person name="Jeong H."/>
            <person name="Hong C.E."/>
            <person name="Jo S.H."/>
            <person name="Park J.M."/>
        </authorList>
    </citation>
    <scope>NUCLEOTIDE SEQUENCE [LARGE SCALE GENOMIC DNA]</scope>
    <source>
        <strain evidence="1 2">KB10</strain>
    </source>
</reference>
<protein>
    <submittedName>
        <fullName evidence="1">Uncharacterized protein</fullName>
    </submittedName>
</protein>
<organism evidence="1 2">
    <name type="scientific">Rhodococcoides kyotonense</name>
    <dbReference type="NCBI Taxonomy" id="398843"/>
    <lineage>
        <taxon>Bacteria</taxon>
        <taxon>Bacillati</taxon>
        <taxon>Actinomycetota</taxon>
        <taxon>Actinomycetes</taxon>
        <taxon>Mycobacteriales</taxon>
        <taxon>Nocardiaceae</taxon>
        <taxon>Rhodococcoides</taxon>
    </lineage>
</organism>
<keyword evidence="2" id="KW-1185">Reference proteome</keyword>